<feature type="chain" id="PRO_5038895999" evidence="1">
    <location>
        <begin position="37"/>
        <end position="143"/>
    </location>
</feature>
<evidence type="ECO:0000313" key="3">
    <source>
        <dbReference type="Proteomes" id="UP000295601"/>
    </source>
</evidence>
<dbReference type="Proteomes" id="UP000295601">
    <property type="component" value="Unassembled WGS sequence"/>
</dbReference>
<dbReference type="EMBL" id="SNYA01000003">
    <property type="protein sequence ID" value="TDP93518.1"/>
    <property type="molecule type" value="Genomic_DNA"/>
</dbReference>
<feature type="signal peptide" evidence="1">
    <location>
        <begin position="1"/>
        <end position="36"/>
    </location>
</feature>
<keyword evidence="3" id="KW-1185">Reference proteome</keyword>
<evidence type="ECO:0000313" key="2">
    <source>
        <dbReference type="EMBL" id="TDP93518.1"/>
    </source>
</evidence>
<dbReference type="OrthoDB" id="4991524at2"/>
<evidence type="ECO:0000256" key="1">
    <source>
        <dbReference type="SAM" id="SignalP"/>
    </source>
</evidence>
<sequence length="143" mass="14928">MKIQRLNLRPVRLARRPAAAAAGLVLVALLAGCSGATGSSAELPADFPTAVTVADGTVSAAAKKDNAWTASVQLDRDDTRQSVLDQLAEDGFTVIGQSGAHGNDRVYSLANDDYSLRLGVTTVDGNDVLNYTVAKRQPGDDSK</sequence>
<gene>
    <name evidence="2" type="ORF">EDF62_1499</name>
</gene>
<dbReference type="PROSITE" id="PS51257">
    <property type="entry name" value="PROKAR_LIPOPROTEIN"/>
    <property type="match status" value="1"/>
</dbReference>
<dbReference type="AlphaFoldDB" id="A0A4V3CYB9"/>
<reference evidence="2 3" key="1">
    <citation type="submission" date="2019-03" db="EMBL/GenBank/DDBJ databases">
        <title>Genomic analyses of the natural microbiome of Caenorhabditis elegans.</title>
        <authorList>
            <person name="Samuel B."/>
        </authorList>
    </citation>
    <scope>NUCLEOTIDE SEQUENCE [LARGE SCALE GENOMIC DNA]</scope>
    <source>
        <strain evidence="2 3">JUb18</strain>
    </source>
</reference>
<comment type="caution">
    <text evidence="2">The sequence shown here is derived from an EMBL/GenBank/DDBJ whole genome shotgun (WGS) entry which is preliminary data.</text>
</comment>
<proteinExistence type="predicted"/>
<keyword evidence="1" id="KW-0732">Signal</keyword>
<protein>
    <submittedName>
        <fullName evidence="2">Uncharacterized protein</fullName>
    </submittedName>
</protein>
<accession>A0A4V3CYB9</accession>
<organism evidence="2 3">
    <name type="scientific">Leucobacter luti</name>
    <dbReference type="NCBI Taxonomy" id="340320"/>
    <lineage>
        <taxon>Bacteria</taxon>
        <taxon>Bacillati</taxon>
        <taxon>Actinomycetota</taxon>
        <taxon>Actinomycetes</taxon>
        <taxon>Micrococcales</taxon>
        <taxon>Microbacteriaceae</taxon>
        <taxon>Leucobacter</taxon>
    </lineage>
</organism>
<name>A0A4V3CYB9_9MICO</name>
<dbReference type="RefSeq" id="WP_133616507.1">
    <property type="nucleotide sequence ID" value="NZ_SNYA01000003.1"/>
</dbReference>